<evidence type="ECO:0000313" key="1">
    <source>
        <dbReference type="EMBL" id="CAI5762523.1"/>
    </source>
</evidence>
<feature type="non-terminal residue" evidence="1">
    <location>
        <position position="61"/>
    </location>
</feature>
<accession>A0AA35JPT5</accession>
<protein>
    <submittedName>
        <fullName evidence="1">Uncharacterized protein</fullName>
    </submittedName>
</protein>
<gene>
    <name evidence="1" type="ORF">PODLI_1B008923</name>
</gene>
<dbReference type="EMBL" id="OX395126">
    <property type="protein sequence ID" value="CAI5762523.1"/>
    <property type="molecule type" value="Genomic_DNA"/>
</dbReference>
<reference evidence="1" key="1">
    <citation type="submission" date="2022-12" db="EMBL/GenBank/DDBJ databases">
        <authorList>
            <person name="Alioto T."/>
            <person name="Alioto T."/>
            <person name="Gomez Garrido J."/>
        </authorList>
    </citation>
    <scope>NUCLEOTIDE SEQUENCE</scope>
</reference>
<proteinExistence type="predicted"/>
<organism evidence="1 2">
    <name type="scientific">Podarcis lilfordi</name>
    <name type="common">Lilford's wall lizard</name>
    <dbReference type="NCBI Taxonomy" id="74358"/>
    <lineage>
        <taxon>Eukaryota</taxon>
        <taxon>Metazoa</taxon>
        <taxon>Chordata</taxon>
        <taxon>Craniata</taxon>
        <taxon>Vertebrata</taxon>
        <taxon>Euteleostomi</taxon>
        <taxon>Lepidosauria</taxon>
        <taxon>Squamata</taxon>
        <taxon>Bifurcata</taxon>
        <taxon>Unidentata</taxon>
        <taxon>Episquamata</taxon>
        <taxon>Laterata</taxon>
        <taxon>Lacertibaenia</taxon>
        <taxon>Lacertidae</taxon>
        <taxon>Podarcis</taxon>
    </lineage>
</organism>
<evidence type="ECO:0000313" key="2">
    <source>
        <dbReference type="Proteomes" id="UP001178461"/>
    </source>
</evidence>
<sequence length="61" mass="6834">AQAASFKIVLFYKHGLRKDLRDVYPKSGSFPPSFLIVCFCKRPADFSGVQNQSCCMKTDGE</sequence>
<feature type="non-terminal residue" evidence="1">
    <location>
        <position position="1"/>
    </location>
</feature>
<keyword evidence="2" id="KW-1185">Reference proteome</keyword>
<dbReference type="AlphaFoldDB" id="A0AA35JPT5"/>
<name>A0AA35JPT5_9SAUR</name>
<dbReference type="Proteomes" id="UP001178461">
    <property type="component" value="Chromosome 1"/>
</dbReference>